<name>A0ABR2MUV9_9ASPA</name>
<protein>
    <submittedName>
        <fullName evidence="2">Uncharacterized protein</fullName>
    </submittedName>
</protein>
<keyword evidence="3" id="KW-1185">Reference proteome</keyword>
<accession>A0ABR2MUV9</accession>
<evidence type="ECO:0000256" key="1">
    <source>
        <dbReference type="SAM" id="MobiDB-lite"/>
    </source>
</evidence>
<reference evidence="2 3" key="1">
    <citation type="journal article" date="2022" name="Nat. Plants">
        <title>Genomes of leafy and leafless Platanthera orchids illuminate the evolution of mycoheterotrophy.</title>
        <authorList>
            <person name="Li M.H."/>
            <person name="Liu K.W."/>
            <person name="Li Z."/>
            <person name="Lu H.C."/>
            <person name="Ye Q.L."/>
            <person name="Zhang D."/>
            <person name="Wang J.Y."/>
            <person name="Li Y.F."/>
            <person name="Zhong Z.M."/>
            <person name="Liu X."/>
            <person name="Yu X."/>
            <person name="Liu D.K."/>
            <person name="Tu X.D."/>
            <person name="Liu B."/>
            <person name="Hao Y."/>
            <person name="Liao X.Y."/>
            <person name="Jiang Y.T."/>
            <person name="Sun W.H."/>
            <person name="Chen J."/>
            <person name="Chen Y.Q."/>
            <person name="Ai Y."/>
            <person name="Zhai J.W."/>
            <person name="Wu S.S."/>
            <person name="Zhou Z."/>
            <person name="Hsiao Y.Y."/>
            <person name="Wu W.L."/>
            <person name="Chen Y.Y."/>
            <person name="Lin Y.F."/>
            <person name="Hsu J.L."/>
            <person name="Li C.Y."/>
            <person name="Wang Z.W."/>
            <person name="Zhao X."/>
            <person name="Zhong W.Y."/>
            <person name="Ma X.K."/>
            <person name="Ma L."/>
            <person name="Huang J."/>
            <person name="Chen G.Z."/>
            <person name="Huang M.Z."/>
            <person name="Huang L."/>
            <person name="Peng D.H."/>
            <person name="Luo Y.B."/>
            <person name="Zou S.Q."/>
            <person name="Chen S.P."/>
            <person name="Lan S."/>
            <person name="Tsai W.C."/>
            <person name="Van de Peer Y."/>
            <person name="Liu Z.J."/>
        </authorList>
    </citation>
    <scope>NUCLEOTIDE SEQUENCE [LARGE SCALE GENOMIC DNA]</scope>
    <source>
        <strain evidence="2">Lor288</strain>
    </source>
</reference>
<comment type="caution">
    <text evidence="2">The sequence shown here is derived from an EMBL/GenBank/DDBJ whole genome shotgun (WGS) entry which is preliminary data.</text>
</comment>
<evidence type="ECO:0000313" key="3">
    <source>
        <dbReference type="Proteomes" id="UP001412067"/>
    </source>
</evidence>
<dbReference type="EMBL" id="JBBWWR010000004">
    <property type="protein sequence ID" value="KAK8967994.1"/>
    <property type="molecule type" value="Genomic_DNA"/>
</dbReference>
<proteinExistence type="predicted"/>
<dbReference type="Proteomes" id="UP001412067">
    <property type="component" value="Unassembled WGS sequence"/>
</dbReference>
<organism evidence="2 3">
    <name type="scientific">Platanthera guangdongensis</name>
    <dbReference type="NCBI Taxonomy" id="2320717"/>
    <lineage>
        <taxon>Eukaryota</taxon>
        <taxon>Viridiplantae</taxon>
        <taxon>Streptophyta</taxon>
        <taxon>Embryophyta</taxon>
        <taxon>Tracheophyta</taxon>
        <taxon>Spermatophyta</taxon>
        <taxon>Magnoliopsida</taxon>
        <taxon>Liliopsida</taxon>
        <taxon>Asparagales</taxon>
        <taxon>Orchidaceae</taxon>
        <taxon>Orchidoideae</taxon>
        <taxon>Orchideae</taxon>
        <taxon>Orchidinae</taxon>
        <taxon>Platanthera</taxon>
    </lineage>
</organism>
<gene>
    <name evidence="2" type="ORF">KSP40_PGU010198</name>
</gene>
<evidence type="ECO:0000313" key="2">
    <source>
        <dbReference type="EMBL" id="KAK8967994.1"/>
    </source>
</evidence>
<feature type="compositionally biased region" description="Basic and acidic residues" evidence="1">
    <location>
        <begin position="41"/>
        <end position="50"/>
    </location>
</feature>
<feature type="region of interest" description="Disordered" evidence="1">
    <location>
        <begin position="29"/>
        <end position="50"/>
    </location>
</feature>
<sequence length="125" mass="13837">MPLKDSTETKRWAVKNVDMDRTWTIVGVGGSPRVPGLGNPGKEDQELRDRPKYAFGIQGSRTDHRPCSIRSEKGNNSFLKTSIMKTKELGGKGGELFVPGSPVAGFSGTTRILRMVFQLSHPFRF</sequence>